<accession>A0ABT6HF44</accession>
<reference evidence="2 3" key="1">
    <citation type="submission" date="2023-02" db="EMBL/GenBank/DDBJ databases">
        <title>Antimicrobial susceptibility testing and tentative epidemiological cut-off values for Lactobacillaceae family species intended for ingestion.</title>
        <authorList>
            <person name="Noehr-Meldgaard K."/>
            <person name="Struve C."/>
            <person name="Ingmer H."/>
            <person name="Koza A."/>
            <person name="Al-Nakeeb K."/>
            <person name="Agersoe Y."/>
        </authorList>
    </citation>
    <scope>NUCLEOTIDE SEQUENCE [LARGE SCALE GENOMIC DNA]</scope>
    <source>
        <strain evidence="2 3">DSM 20193</strain>
    </source>
</reference>
<evidence type="ECO:0000313" key="2">
    <source>
        <dbReference type="EMBL" id="MDG9733968.1"/>
    </source>
</evidence>
<feature type="transmembrane region" description="Helical" evidence="1">
    <location>
        <begin position="6"/>
        <end position="24"/>
    </location>
</feature>
<feature type="transmembrane region" description="Helical" evidence="1">
    <location>
        <begin position="117"/>
        <end position="133"/>
    </location>
</feature>
<proteinExistence type="predicted"/>
<keyword evidence="1" id="KW-0812">Transmembrane</keyword>
<dbReference type="EMBL" id="JARGDN010000008">
    <property type="protein sequence ID" value="MDG9733968.1"/>
    <property type="molecule type" value="Genomic_DNA"/>
</dbReference>
<sequence length="204" mass="22867">MLHIQTWLGGLAMLAVFYRNVPALRALKRGQFQPNFATYMIWALISLIEAVIILANRGGFGATSMVLSVVFFSYFGVMGLKYAKEQPTNRRFILAMLGAVVVPLLLTLVHGLTQGELLFILAIVEALAIIPTIQKIKRAPYSESLSCYVWNDVSMLLSLLAVHAISFETVFVPLIWVFIMSGCIIYMLVLRRRVPKRQECAVLD</sequence>
<feature type="transmembrane region" description="Helical" evidence="1">
    <location>
        <begin position="145"/>
        <end position="165"/>
    </location>
</feature>
<feature type="transmembrane region" description="Helical" evidence="1">
    <location>
        <begin position="36"/>
        <end position="55"/>
    </location>
</feature>
<comment type="caution">
    <text evidence="2">The sequence shown here is derived from an EMBL/GenBank/DDBJ whole genome shotgun (WGS) entry which is preliminary data.</text>
</comment>
<organism evidence="2 3">
    <name type="scientific">Leuconostoc pseudomesenteroides</name>
    <dbReference type="NCBI Taxonomy" id="33968"/>
    <lineage>
        <taxon>Bacteria</taxon>
        <taxon>Bacillati</taxon>
        <taxon>Bacillota</taxon>
        <taxon>Bacilli</taxon>
        <taxon>Lactobacillales</taxon>
        <taxon>Lactobacillaceae</taxon>
        <taxon>Leuconostoc</taxon>
    </lineage>
</organism>
<feature type="transmembrane region" description="Helical" evidence="1">
    <location>
        <begin position="171"/>
        <end position="189"/>
    </location>
</feature>
<name>A0ABT6HF44_LEUPS</name>
<evidence type="ECO:0000256" key="1">
    <source>
        <dbReference type="SAM" id="Phobius"/>
    </source>
</evidence>
<feature type="transmembrane region" description="Helical" evidence="1">
    <location>
        <begin position="61"/>
        <end position="80"/>
    </location>
</feature>
<dbReference type="GeneID" id="64343891"/>
<dbReference type="RefSeq" id="WP_228934866.1">
    <property type="nucleotide sequence ID" value="NZ_CP065993.1"/>
</dbReference>
<evidence type="ECO:0000313" key="3">
    <source>
        <dbReference type="Proteomes" id="UP001529201"/>
    </source>
</evidence>
<keyword evidence="1" id="KW-0472">Membrane</keyword>
<feature type="transmembrane region" description="Helical" evidence="1">
    <location>
        <begin position="92"/>
        <end position="111"/>
    </location>
</feature>
<protein>
    <submittedName>
        <fullName evidence="2">Uncharacterized protein</fullName>
    </submittedName>
</protein>
<keyword evidence="1" id="KW-1133">Transmembrane helix</keyword>
<keyword evidence="3" id="KW-1185">Reference proteome</keyword>
<gene>
    <name evidence="2" type="ORF">P1N92_07540</name>
</gene>
<dbReference type="Proteomes" id="UP001529201">
    <property type="component" value="Unassembled WGS sequence"/>
</dbReference>